<protein>
    <recommendedName>
        <fullName evidence="4">Transcription factor domain-containing protein</fullName>
    </recommendedName>
</protein>
<name>A0A6A6VWX1_9PEZI</name>
<evidence type="ECO:0008006" key="4">
    <source>
        <dbReference type="Google" id="ProtNLM"/>
    </source>
</evidence>
<organism evidence="2 3">
    <name type="scientific">Pseudovirgaria hyperparasitica</name>
    <dbReference type="NCBI Taxonomy" id="470096"/>
    <lineage>
        <taxon>Eukaryota</taxon>
        <taxon>Fungi</taxon>
        <taxon>Dikarya</taxon>
        <taxon>Ascomycota</taxon>
        <taxon>Pezizomycotina</taxon>
        <taxon>Dothideomycetes</taxon>
        <taxon>Dothideomycetes incertae sedis</taxon>
        <taxon>Acrospermales</taxon>
        <taxon>Acrospermaceae</taxon>
        <taxon>Pseudovirgaria</taxon>
    </lineage>
</organism>
<accession>A0A6A6VWX1</accession>
<gene>
    <name evidence="2" type="ORF">EJ05DRAFT_488830</name>
</gene>
<feature type="compositionally biased region" description="Polar residues" evidence="1">
    <location>
        <begin position="80"/>
        <end position="89"/>
    </location>
</feature>
<dbReference type="Proteomes" id="UP000799437">
    <property type="component" value="Unassembled WGS sequence"/>
</dbReference>
<dbReference type="EMBL" id="ML996579">
    <property type="protein sequence ID" value="KAF2754665.1"/>
    <property type="molecule type" value="Genomic_DNA"/>
</dbReference>
<reference evidence="2" key="1">
    <citation type="journal article" date="2020" name="Stud. Mycol.">
        <title>101 Dothideomycetes genomes: a test case for predicting lifestyles and emergence of pathogens.</title>
        <authorList>
            <person name="Haridas S."/>
            <person name="Albert R."/>
            <person name="Binder M."/>
            <person name="Bloem J."/>
            <person name="Labutti K."/>
            <person name="Salamov A."/>
            <person name="Andreopoulos B."/>
            <person name="Baker S."/>
            <person name="Barry K."/>
            <person name="Bills G."/>
            <person name="Bluhm B."/>
            <person name="Cannon C."/>
            <person name="Castanera R."/>
            <person name="Culley D."/>
            <person name="Daum C."/>
            <person name="Ezra D."/>
            <person name="Gonzalez J."/>
            <person name="Henrissat B."/>
            <person name="Kuo A."/>
            <person name="Liang C."/>
            <person name="Lipzen A."/>
            <person name="Lutzoni F."/>
            <person name="Magnuson J."/>
            <person name="Mondo S."/>
            <person name="Nolan M."/>
            <person name="Ohm R."/>
            <person name="Pangilinan J."/>
            <person name="Park H.-J."/>
            <person name="Ramirez L."/>
            <person name="Alfaro M."/>
            <person name="Sun H."/>
            <person name="Tritt A."/>
            <person name="Yoshinaga Y."/>
            <person name="Zwiers L.-H."/>
            <person name="Turgeon B."/>
            <person name="Goodwin S."/>
            <person name="Spatafora J."/>
            <person name="Crous P."/>
            <person name="Grigoriev I."/>
        </authorList>
    </citation>
    <scope>NUCLEOTIDE SEQUENCE</scope>
    <source>
        <strain evidence="2">CBS 121739</strain>
    </source>
</reference>
<evidence type="ECO:0000313" key="2">
    <source>
        <dbReference type="EMBL" id="KAF2754665.1"/>
    </source>
</evidence>
<dbReference type="OrthoDB" id="3643633at2759"/>
<feature type="region of interest" description="Disordered" evidence="1">
    <location>
        <begin position="1"/>
        <end position="95"/>
    </location>
</feature>
<dbReference type="RefSeq" id="XP_033597116.1">
    <property type="nucleotide sequence ID" value="XM_033745746.1"/>
</dbReference>
<dbReference type="GeneID" id="54486800"/>
<evidence type="ECO:0000313" key="3">
    <source>
        <dbReference type="Proteomes" id="UP000799437"/>
    </source>
</evidence>
<keyword evidence="3" id="KW-1185">Reference proteome</keyword>
<dbReference type="AlphaFoldDB" id="A0A6A6VWX1"/>
<proteinExistence type="predicted"/>
<sequence>MPSQQATLVDPPQAARAAGSENDVWVSWTPGVKGGGSRGSGDSTTTSSELALRRRKVRAQASRSSAPQRKATMAERLQRQIRQSQSASPDNPRDVNRVLSQAKSLIMALETTAPMSKESVDFKNFVQVLHQLEDQARWLRETLDQTTLSQQAIRSLLGDAMTISPSLFQSTLFVSGTYSNTCGLAPSEVQLGVGMLFMRGSSLHAVNEALKAATEKEHWTSMAVALLAGWELQFGDKQTYEIHMEAWRQLFDAPPDLHENSISLLRDVAFETLRERLNQLSATISKATIQRALPPGFLVLGATRPETISLLSLTQQAMQYDLTTDNPPSHIRYLGLQTISWTPHHSDTLVPSPTFEGAWEQQELIALYHLRAALISIVALHSYHAHTLHNAVSYLDIMHATLIHAQSCQHLRTQSLIGTRYQSMALWARYVLCSISEVPGSETLLRHWLIGAGITTWEQISSLLRAHLFLGTFATSAHHLYLRLFGRLEVEAGLQTW</sequence>
<evidence type="ECO:0000256" key="1">
    <source>
        <dbReference type="SAM" id="MobiDB-lite"/>
    </source>
</evidence>